<gene>
    <name evidence="2" type="primary">rpa</name>
    <name evidence="2" type="ORF">NMSP_0092</name>
</gene>
<dbReference type="Gene3D" id="2.40.50.140">
    <property type="entry name" value="Nucleic acid-binding proteins"/>
    <property type="match status" value="3"/>
</dbReference>
<dbReference type="GO" id="GO:0010212">
    <property type="term" value="P:response to ionizing radiation"/>
    <property type="evidence" value="ECO:0007669"/>
    <property type="project" value="TreeGrafter"/>
</dbReference>
<dbReference type="KEGG" id="nct:NMSP_0092"/>
<organism evidence="2 3">
    <name type="scientific">Candidatus Nitrosomarinus catalinensis</name>
    <dbReference type="NCBI Taxonomy" id="1898749"/>
    <lineage>
        <taxon>Archaea</taxon>
        <taxon>Nitrososphaerota</taxon>
        <taxon>Nitrososphaeria</taxon>
        <taxon>Nitrosopumilales</taxon>
        <taxon>Nitrosopumilaceae</taxon>
        <taxon>Candidatus Nitrosomarinus</taxon>
    </lineage>
</organism>
<evidence type="ECO:0000313" key="3">
    <source>
        <dbReference type="Proteomes" id="UP000249949"/>
    </source>
</evidence>
<dbReference type="CDD" id="cd04491">
    <property type="entry name" value="SoSSB_OBF"/>
    <property type="match status" value="1"/>
</dbReference>
<reference evidence="2 3" key="1">
    <citation type="journal article" date="2017" name="Environ. Microbiol.">
        <title>Genome and epigenome of a novel marine Thaumarchaeota strain suggest viral infection, phosphorothioation DNA modification and multiple restriction systems.</title>
        <authorList>
            <person name="Ahlgren N.A."/>
            <person name="Chen Y."/>
            <person name="Needham D.M."/>
            <person name="Parada A.E."/>
            <person name="Sachdeva R."/>
            <person name="Trinh V."/>
            <person name="Chen T."/>
            <person name="Fuhrman J.A."/>
        </authorList>
    </citation>
    <scope>NUCLEOTIDE SEQUENCE [LARGE SCALE GENOMIC DNA]</scope>
    <source>
        <strain evidence="2 3">SPOT01</strain>
    </source>
</reference>
<dbReference type="SUPFAM" id="SSF50249">
    <property type="entry name" value="Nucleic acid-binding proteins"/>
    <property type="match status" value="3"/>
</dbReference>
<dbReference type="PANTHER" id="PTHR13356">
    <property type="entry name" value="OB FOLD NUCLEIC ACID BINDING PROTEIN-RELATED"/>
    <property type="match status" value="1"/>
</dbReference>
<proteinExistence type="predicted"/>
<keyword evidence="1" id="KW-0238">DNA-binding</keyword>
<evidence type="ECO:0000313" key="2">
    <source>
        <dbReference type="EMBL" id="ARS63726.1"/>
    </source>
</evidence>
<keyword evidence="3" id="KW-1185">Reference proteome</keyword>
<name>A0A2Z2HLI4_9ARCH</name>
<accession>A0A2Z2HLI4</accession>
<dbReference type="InterPro" id="IPR012340">
    <property type="entry name" value="NA-bd_OB-fold"/>
</dbReference>
<dbReference type="EMBL" id="CP021324">
    <property type="protein sequence ID" value="ARS63726.1"/>
    <property type="molecule type" value="Genomic_DNA"/>
</dbReference>
<sequence>MSESQNLIDKLLQLKPELTKDVIDQKIAEKKEKIGSGYLTDEGAVFLIASDYNVKLEETSKTEISLKDLYAGAKEISLETRVLNFSPTKQFSRKDGSTFDLRTMTVYDSGSTASVKLWDEKANLPGIENLKPGDLIKIIKAYVKSDLDGSPTINIGSGSNIQAVETESQIPMIDKITKDISELQEGQKDLAISGLIDGIISGMKFTNSRGQPGTALRMRLKGKDGSAMRVVLWGKDESLIPNMISQSANVKLLGVRVKSGNQGLEIHGNEATIVEIEGGKEAEPIIARILSIVTTEDGKNMIIATDNQKNIYNINDFSNSTSICVEGDVIECMPSKVYGNSVTLDENSFVRKLDNDETIPSLSKIRTKISDVKVDQTYCIESIVLKVPERKEIQTKSGESISLSEMFVEDDTGQIWVKGWRNQAKLIDKCELGEIISITGLNAKANNFGEGRIELFLTAHSKIIKKN</sequence>
<dbReference type="OrthoDB" id="6262at2157"/>
<dbReference type="GO" id="GO:0000724">
    <property type="term" value="P:double-strand break repair via homologous recombination"/>
    <property type="evidence" value="ECO:0007669"/>
    <property type="project" value="TreeGrafter"/>
</dbReference>
<dbReference type="GO" id="GO:0003677">
    <property type="term" value="F:DNA binding"/>
    <property type="evidence" value="ECO:0007669"/>
    <property type="project" value="UniProtKB-KW"/>
</dbReference>
<dbReference type="GeneID" id="32900596"/>
<evidence type="ECO:0000256" key="1">
    <source>
        <dbReference type="ARBA" id="ARBA00023125"/>
    </source>
</evidence>
<protein>
    <submittedName>
        <fullName evidence="2">Replication factor A</fullName>
    </submittedName>
</protein>
<dbReference type="Proteomes" id="UP000249949">
    <property type="component" value="Chromosome"/>
</dbReference>
<dbReference type="RefSeq" id="WP_086906963.1">
    <property type="nucleotide sequence ID" value="NZ_CP021324.1"/>
</dbReference>
<dbReference type="AlphaFoldDB" id="A0A2Z2HLI4"/>
<dbReference type="PANTHER" id="PTHR13356:SF0">
    <property type="entry name" value="SOSS COMPLEX SUBUNIT B HOMOLOG"/>
    <property type="match status" value="1"/>
</dbReference>
<dbReference type="InterPro" id="IPR051231">
    <property type="entry name" value="SOSS-B"/>
</dbReference>